<keyword evidence="3" id="KW-1185">Reference proteome</keyword>
<dbReference type="GO" id="GO:0016491">
    <property type="term" value="F:oxidoreductase activity"/>
    <property type="evidence" value="ECO:0007669"/>
    <property type="project" value="UniProtKB-KW"/>
</dbReference>
<comment type="caution">
    <text evidence="2">The sequence shown here is derived from an EMBL/GenBank/DDBJ whole genome shotgun (WGS) entry which is preliminary data.</text>
</comment>
<dbReference type="EMBL" id="MU853358">
    <property type="protein sequence ID" value="KAK4109163.1"/>
    <property type="molecule type" value="Genomic_DNA"/>
</dbReference>
<dbReference type="InterPro" id="IPR002347">
    <property type="entry name" value="SDR_fam"/>
</dbReference>
<evidence type="ECO:0000256" key="1">
    <source>
        <dbReference type="ARBA" id="ARBA00023002"/>
    </source>
</evidence>
<reference evidence="2" key="2">
    <citation type="submission" date="2023-05" db="EMBL/GenBank/DDBJ databases">
        <authorList>
            <consortium name="Lawrence Berkeley National Laboratory"/>
            <person name="Steindorff A."/>
            <person name="Hensen N."/>
            <person name="Bonometti L."/>
            <person name="Westerberg I."/>
            <person name="Brannstrom I.O."/>
            <person name="Guillou S."/>
            <person name="Cros-Aarteil S."/>
            <person name="Calhoun S."/>
            <person name="Haridas S."/>
            <person name="Kuo A."/>
            <person name="Mondo S."/>
            <person name="Pangilinan J."/>
            <person name="Riley R."/>
            <person name="Labutti K."/>
            <person name="Andreopoulos B."/>
            <person name="Lipzen A."/>
            <person name="Chen C."/>
            <person name="Yanf M."/>
            <person name="Daum C."/>
            <person name="Ng V."/>
            <person name="Clum A."/>
            <person name="Ohm R."/>
            <person name="Martin F."/>
            <person name="Silar P."/>
            <person name="Natvig D."/>
            <person name="Lalanne C."/>
            <person name="Gautier V."/>
            <person name="Ament-Velasquez S.L."/>
            <person name="Kruys A."/>
            <person name="Hutchinson M.I."/>
            <person name="Powell A.J."/>
            <person name="Barry K."/>
            <person name="Miller A.N."/>
            <person name="Grigoriev I.V."/>
            <person name="Debuchy R."/>
            <person name="Gladieux P."/>
            <person name="Thoren M.H."/>
            <person name="Johannesson H."/>
        </authorList>
    </citation>
    <scope>NUCLEOTIDE SEQUENCE</scope>
    <source>
        <strain evidence="2">CBS 508.74</strain>
    </source>
</reference>
<reference evidence="2" key="1">
    <citation type="journal article" date="2023" name="Mol. Phylogenet. Evol.">
        <title>Genome-scale phylogeny and comparative genomics of the fungal order Sordariales.</title>
        <authorList>
            <person name="Hensen N."/>
            <person name="Bonometti L."/>
            <person name="Westerberg I."/>
            <person name="Brannstrom I.O."/>
            <person name="Guillou S."/>
            <person name="Cros-Aarteil S."/>
            <person name="Calhoun S."/>
            <person name="Haridas S."/>
            <person name="Kuo A."/>
            <person name="Mondo S."/>
            <person name="Pangilinan J."/>
            <person name="Riley R."/>
            <person name="LaButti K."/>
            <person name="Andreopoulos B."/>
            <person name="Lipzen A."/>
            <person name="Chen C."/>
            <person name="Yan M."/>
            <person name="Daum C."/>
            <person name="Ng V."/>
            <person name="Clum A."/>
            <person name="Steindorff A."/>
            <person name="Ohm R.A."/>
            <person name="Martin F."/>
            <person name="Silar P."/>
            <person name="Natvig D.O."/>
            <person name="Lalanne C."/>
            <person name="Gautier V."/>
            <person name="Ament-Velasquez S.L."/>
            <person name="Kruys A."/>
            <person name="Hutchinson M.I."/>
            <person name="Powell A.J."/>
            <person name="Barry K."/>
            <person name="Miller A.N."/>
            <person name="Grigoriev I.V."/>
            <person name="Debuchy R."/>
            <person name="Gladieux P."/>
            <person name="Hiltunen Thoren M."/>
            <person name="Johannesson H."/>
        </authorList>
    </citation>
    <scope>NUCLEOTIDE SEQUENCE</scope>
    <source>
        <strain evidence="2">CBS 508.74</strain>
    </source>
</reference>
<dbReference type="PANTHER" id="PTHR43157:SF31">
    <property type="entry name" value="PHOSPHATIDYLINOSITOL-GLYCAN BIOSYNTHESIS CLASS F PROTEIN"/>
    <property type="match status" value="1"/>
</dbReference>
<accession>A0AAN6QF93</accession>
<dbReference type="RefSeq" id="XP_064666733.1">
    <property type="nucleotide sequence ID" value="XM_064817038.1"/>
</dbReference>
<sequence>MPSFGDFVHAQFKLKIEPPKTSFSSKTVIVTGANGGLGKEIVKHIIRLDASQVIFACRSQSKGNQAKREIEALLKCNSGIIQVWELDLESAASVKSFVEKANTLPRVDVLINNAGIQAFGNNKAVYDTERTLAVNIIGTFLLSLLLLPKLRRTAQEYRVTPHMTMVTSALYDVAKYPEKHGDDIFTWSKDESHVDQMNQYNLSKLLQLYATIKLSSIIDPIDTDNPTPIVINSLDPCFCKTGLANGLTGVLKVVLKVFEWIAARPAEEGAALVVKAACAGRQTHGRYMRSGEVQEYKPIVLDEGKAAEVWEALCRRLERIQPVR</sequence>
<dbReference type="Pfam" id="PF00106">
    <property type="entry name" value="adh_short"/>
    <property type="match status" value="1"/>
</dbReference>
<evidence type="ECO:0000313" key="2">
    <source>
        <dbReference type="EMBL" id="KAK4109163.1"/>
    </source>
</evidence>
<dbReference type="Proteomes" id="UP001302812">
    <property type="component" value="Unassembled WGS sequence"/>
</dbReference>
<dbReference type="PANTHER" id="PTHR43157">
    <property type="entry name" value="PHOSPHATIDYLINOSITOL-GLYCAN BIOSYNTHESIS CLASS F PROTEIN-RELATED"/>
    <property type="match status" value="1"/>
</dbReference>
<evidence type="ECO:0000313" key="3">
    <source>
        <dbReference type="Proteomes" id="UP001302812"/>
    </source>
</evidence>
<dbReference type="PRINTS" id="PR00081">
    <property type="entry name" value="GDHRDH"/>
</dbReference>
<dbReference type="GeneID" id="89941163"/>
<gene>
    <name evidence="2" type="ORF">N656DRAFT_792099</name>
</gene>
<name>A0AAN6QF93_9PEZI</name>
<keyword evidence="1" id="KW-0560">Oxidoreductase</keyword>
<dbReference type="InterPro" id="IPR036291">
    <property type="entry name" value="NAD(P)-bd_dom_sf"/>
</dbReference>
<dbReference type="SUPFAM" id="SSF51735">
    <property type="entry name" value="NAD(P)-binding Rossmann-fold domains"/>
    <property type="match status" value="1"/>
</dbReference>
<proteinExistence type="predicted"/>
<dbReference type="Gene3D" id="3.40.50.720">
    <property type="entry name" value="NAD(P)-binding Rossmann-like Domain"/>
    <property type="match status" value="1"/>
</dbReference>
<organism evidence="2 3">
    <name type="scientific">Canariomyces notabilis</name>
    <dbReference type="NCBI Taxonomy" id="2074819"/>
    <lineage>
        <taxon>Eukaryota</taxon>
        <taxon>Fungi</taxon>
        <taxon>Dikarya</taxon>
        <taxon>Ascomycota</taxon>
        <taxon>Pezizomycotina</taxon>
        <taxon>Sordariomycetes</taxon>
        <taxon>Sordariomycetidae</taxon>
        <taxon>Sordariales</taxon>
        <taxon>Chaetomiaceae</taxon>
        <taxon>Canariomyces</taxon>
    </lineage>
</organism>
<protein>
    <submittedName>
        <fullName evidence="2">NAD(P)-binding protein</fullName>
    </submittedName>
</protein>
<dbReference type="AlphaFoldDB" id="A0AAN6QF93"/>